<dbReference type="EMBL" id="JAIWYP010000009">
    <property type="protein sequence ID" value="KAH3776918.1"/>
    <property type="molecule type" value="Genomic_DNA"/>
</dbReference>
<evidence type="ECO:0000313" key="2">
    <source>
        <dbReference type="Proteomes" id="UP000828390"/>
    </source>
</evidence>
<reference evidence="1" key="1">
    <citation type="journal article" date="2019" name="bioRxiv">
        <title>The Genome of the Zebra Mussel, Dreissena polymorpha: A Resource for Invasive Species Research.</title>
        <authorList>
            <person name="McCartney M.A."/>
            <person name="Auch B."/>
            <person name="Kono T."/>
            <person name="Mallez S."/>
            <person name="Zhang Y."/>
            <person name="Obille A."/>
            <person name="Becker A."/>
            <person name="Abrahante J.E."/>
            <person name="Garbe J."/>
            <person name="Badalamenti J.P."/>
            <person name="Herman A."/>
            <person name="Mangelson H."/>
            <person name="Liachko I."/>
            <person name="Sullivan S."/>
            <person name="Sone E.D."/>
            <person name="Koren S."/>
            <person name="Silverstein K.A.T."/>
            <person name="Beckman K.B."/>
            <person name="Gohl D.M."/>
        </authorList>
    </citation>
    <scope>NUCLEOTIDE SEQUENCE</scope>
    <source>
        <strain evidence="1">Duluth1</strain>
        <tissue evidence="1">Whole animal</tissue>
    </source>
</reference>
<accession>A0A9D4EC12</accession>
<dbReference type="AlphaFoldDB" id="A0A9D4EC12"/>
<proteinExistence type="predicted"/>
<evidence type="ECO:0000313" key="1">
    <source>
        <dbReference type="EMBL" id="KAH3776918.1"/>
    </source>
</evidence>
<protein>
    <submittedName>
        <fullName evidence="1">Uncharacterized protein</fullName>
    </submittedName>
</protein>
<organism evidence="1 2">
    <name type="scientific">Dreissena polymorpha</name>
    <name type="common">Zebra mussel</name>
    <name type="synonym">Mytilus polymorpha</name>
    <dbReference type="NCBI Taxonomy" id="45954"/>
    <lineage>
        <taxon>Eukaryota</taxon>
        <taxon>Metazoa</taxon>
        <taxon>Spiralia</taxon>
        <taxon>Lophotrochozoa</taxon>
        <taxon>Mollusca</taxon>
        <taxon>Bivalvia</taxon>
        <taxon>Autobranchia</taxon>
        <taxon>Heteroconchia</taxon>
        <taxon>Euheterodonta</taxon>
        <taxon>Imparidentia</taxon>
        <taxon>Neoheterodontei</taxon>
        <taxon>Myida</taxon>
        <taxon>Dreissenoidea</taxon>
        <taxon>Dreissenidae</taxon>
        <taxon>Dreissena</taxon>
    </lineage>
</organism>
<dbReference type="Proteomes" id="UP000828390">
    <property type="component" value="Unassembled WGS sequence"/>
</dbReference>
<name>A0A9D4EC12_DREPO</name>
<keyword evidence="2" id="KW-1185">Reference proteome</keyword>
<gene>
    <name evidence="1" type="ORF">DPMN_178352</name>
</gene>
<sequence length="131" mass="14612">MMVCDDEMMVCDDEMMEMMVCDDEMMVCDDEMMVCDDDMMVCDDEMMVCDDEMMVCDDEMMDDALLNAAMTWMKNKISVLKSSQNAYQATVVAYTLAKSSASPSDANYKAARDLLDAVDSWAGTPEPAGAF</sequence>
<comment type="caution">
    <text evidence="1">The sequence shown here is derived from an EMBL/GenBank/DDBJ whole genome shotgun (WGS) entry which is preliminary data.</text>
</comment>
<reference evidence="1" key="2">
    <citation type="submission" date="2020-11" db="EMBL/GenBank/DDBJ databases">
        <authorList>
            <person name="McCartney M.A."/>
            <person name="Auch B."/>
            <person name="Kono T."/>
            <person name="Mallez S."/>
            <person name="Becker A."/>
            <person name="Gohl D.M."/>
            <person name="Silverstein K.A.T."/>
            <person name="Koren S."/>
            <person name="Bechman K.B."/>
            <person name="Herman A."/>
            <person name="Abrahante J.E."/>
            <person name="Garbe J."/>
        </authorList>
    </citation>
    <scope>NUCLEOTIDE SEQUENCE</scope>
    <source>
        <strain evidence="1">Duluth1</strain>
        <tissue evidence="1">Whole animal</tissue>
    </source>
</reference>